<keyword evidence="4" id="KW-1185">Reference proteome</keyword>
<comment type="subcellular location">
    <subcellularLocation>
        <location evidence="1">Cell inner membrane</location>
        <topology evidence="1">Multi-pass membrane protein</topology>
    </subcellularLocation>
</comment>
<evidence type="ECO:0000313" key="5">
    <source>
        <dbReference type="Proteomes" id="UP000439591"/>
    </source>
</evidence>
<sequence>MKIFTLLGFLSIGVGALGAVLPLLPTTPFMILAAMCFSKSSERWHNWLLNNKIFGSCIQKWESQRCVNCKTKIISLLSMAVMGGASVGFASHGVYFKVIAGLLMCVGAYSVIRLTSCESVAVQASDKAVTQG</sequence>
<dbReference type="InterPro" id="IPR007401">
    <property type="entry name" value="DUF454"/>
</dbReference>
<dbReference type="OrthoDB" id="9816293at2"/>
<protein>
    <recommendedName>
        <fullName evidence="1">Inner membrane protein</fullName>
    </recommendedName>
</protein>
<name>A0A5S9P5T7_9GAMM</name>
<organism evidence="3 5">
    <name type="scientific">Zhongshania aliphaticivorans</name>
    <dbReference type="NCBI Taxonomy" id="1470434"/>
    <lineage>
        <taxon>Bacteria</taxon>
        <taxon>Pseudomonadati</taxon>
        <taxon>Pseudomonadota</taxon>
        <taxon>Gammaproteobacteria</taxon>
        <taxon>Cellvibrionales</taxon>
        <taxon>Spongiibacteraceae</taxon>
        <taxon>Zhongshania</taxon>
    </lineage>
</organism>
<dbReference type="GO" id="GO:0005886">
    <property type="term" value="C:plasma membrane"/>
    <property type="evidence" value="ECO:0007669"/>
    <property type="project" value="UniProtKB-SubCell"/>
</dbReference>
<gene>
    <name evidence="3" type="primary">ybaN_1</name>
    <name evidence="2" type="ORF">IHBHHGIJ_02122</name>
    <name evidence="3" type="ORF">KFEGEMFD_01724</name>
</gene>
<keyword evidence="1" id="KW-0472">Membrane</keyword>
<dbReference type="EMBL" id="CACSIM010000002">
    <property type="protein sequence ID" value="CAA0098660.1"/>
    <property type="molecule type" value="Genomic_DNA"/>
</dbReference>
<accession>A0A5S9P5T7</accession>
<evidence type="ECO:0000256" key="1">
    <source>
        <dbReference type="PIRNR" id="PIRNR016789"/>
    </source>
</evidence>
<dbReference type="PANTHER" id="PTHR35813">
    <property type="entry name" value="INNER MEMBRANE PROTEIN YBAN"/>
    <property type="match status" value="1"/>
</dbReference>
<dbReference type="EMBL" id="CACSIK010000001">
    <property type="protein sequence ID" value="CAA0091199.1"/>
    <property type="molecule type" value="Genomic_DNA"/>
</dbReference>
<keyword evidence="1" id="KW-0997">Cell inner membrane</keyword>
<dbReference type="Pfam" id="PF04304">
    <property type="entry name" value="DUF454"/>
    <property type="match status" value="1"/>
</dbReference>
<keyword evidence="1" id="KW-1003">Cell membrane</keyword>
<dbReference type="Proteomes" id="UP000435877">
    <property type="component" value="Unassembled WGS sequence"/>
</dbReference>
<dbReference type="PANTHER" id="PTHR35813:SF1">
    <property type="entry name" value="INNER MEMBRANE PROTEIN YBAN"/>
    <property type="match status" value="1"/>
</dbReference>
<proteinExistence type="predicted"/>
<reference evidence="4 5" key="1">
    <citation type="submission" date="2019-11" db="EMBL/GenBank/DDBJ databases">
        <authorList>
            <person name="Holert J."/>
        </authorList>
    </citation>
    <scope>NUCLEOTIDE SEQUENCE [LARGE SCALE GENOMIC DNA]</scope>
    <source>
        <strain evidence="3">BC3_2A</strain>
        <strain evidence="2">SB11_1A</strain>
    </source>
</reference>
<dbReference type="PIRSF" id="PIRSF016789">
    <property type="entry name" value="DUF454"/>
    <property type="match status" value="1"/>
</dbReference>
<dbReference type="Proteomes" id="UP000439591">
    <property type="component" value="Unassembled WGS sequence"/>
</dbReference>
<evidence type="ECO:0000313" key="3">
    <source>
        <dbReference type="EMBL" id="CAA0098660.1"/>
    </source>
</evidence>
<dbReference type="RefSeq" id="WP_159268708.1">
    <property type="nucleotide sequence ID" value="NZ_CACSIK010000001.1"/>
</dbReference>
<evidence type="ECO:0000313" key="4">
    <source>
        <dbReference type="Proteomes" id="UP000435877"/>
    </source>
</evidence>
<evidence type="ECO:0000313" key="2">
    <source>
        <dbReference type="EMBL" id="CAA0091199.1"/>
    </source>
</evidence>
<dbReference type="AlphaFoldDB" id="A0A5S9P5T7"/>